<evidence type="ECO:0000313" key="1">
    <source>
        <dbReference type="EMBL" id="RIB23749.1"/>
    </source>
</evidence>
<comment type="caution">
    <text evidence="1">The sequence shown here is derived from an EMBL/GenBank/DDBJ whole genome shotgun (WGS) entry which is preliminary data.</text>
</comment>
<dbReference type="AlphaFoldDB" id="A0A397VRV9"/>
<protein>
    <submittedName>
        <fullName evidence="1">Uncharacterized protein</fullName>
    </submittedName>
</protein>
<reference evidence="1 2" key="1">
    <citation type="submission" date="2018-06" db="EMBL/GenBank/DDBJ databases">
        <title>Comparative genomics reveals the genomic features of Rhizophagus irregularis, R. cerebriforme, R. diaphanum and Gigaspora rosea, and their symbiotic lifestyle signature.</title>
        <authorList>
            <person name="Morin E."/>
            <person name="San Clemente H."/>
            <person name="Chen E.C.H."/>
            <person name="De La Providencia I."/>
            <person name="Hainaut M."/>
            <person name="Kuo A."/>
            <person name="Kohler A."/>
            <person name="Murat C."/>
            <person name="Tang N."/>
            <person name="Roy S."/>
            <person name="Loubradou J."/>
            <person name="Henrissat B."/>
            <person name="Grigoriev I.V."/>
            <person name="Corradi N."/>
            <person name="Roux C."/>
            <person name="Martin F.M."/>
        </authorList>
    </citation>
    <scope>NUCLEOTIDE SEQUENCE [LARGE SCALE GENOMIC DNA]</scope>
    <source>
        <strain evidence="1 2">DAOM 194757</strain>
    </source>
</reference>
<gene>
    <name evidence="1" type="ORF">C2G38_2032454</name>
</gene>
<sequence>MEKAKITRTYVISADTIIYQDNLQSYPISVEDIKQESDVDRLHHKMPEFLNDLCSITHELRDVEIPSGQNWEEKVIYTCRKFFTVGNNQLHYYYTLGALLEEKLWNKEAKKITKKRLPHTKANKILLAAKRTYILYSTRGPSYLYLSQCITLMFFTEFEKKIFCC</sequence>
<evidence type="ECO:0000313" key="2">
    <source>
        <dbReference type="Proteomes" id="UP000266673"/>
    </source>
</evidence>
<keyword evidence="2" id="KW-1185">Reference proteome</keyword>
<dbReference type="OrthoDB" id="2485579at2759"/>
<dbReference type="Proteomes" id="UP000266673">
    <property type="component" value="Unassembled WGS sequence"/>
</dbReference>
<proteinExistence type="predicted"/>
<dbReference type="EMBL" id="QKWP01000245">
    <property type="protein sequence ID" value="RIB23749.1"/>
    <property type="molecule type" value="Genomic_DNA"/>
</dbReference>
<name>A0A397VRV9_9GLOM</name>
<organism evidence="1 2">
    <name type="scientific">Gigaspora rosea</name>
    <dbReference type="NCBI Taxonomy" id="44941"/>
    <lineage>
        <taxon>Eukaryota</taxon>
        <taxon>Fungi</taxon>
        <taxon>Fungi incertae sedis</taxon>
        <taxon>Mucoromycota</taxon>
        <taxon>Glomeromycotina</taxon>
        <taxon>Glomeromycetes</taxon>
        <taxon>Diversisporales</taxon>
        <taxon>Gigasporaceae</taxon>
        <taxon>Gigaspora</taxon>
    </lineage>
</organism>
<accession>A0A397VRV9</accession>